<comment type="function">
    <text evidence="1 6">Forms part of the ribosomal stalk, playing a central role in the interaction of the ribosome with GTP-bound translation factors.</text>
</comment>
<reference evidence="8" key="1">
    <citation type="submission" date="2021-02" db="EMBL/GenBank/DDBJ databases">
        <title>Sulfurospirillum tamanensis sp. nov.</title>
        <authorList>
            <person name="Merkel A.Y."/>
        </authorList>
    </citation>
    <scope>NUCLEOTIDE SEQUENCE [LARGE SCALE GENOMIC DNA]</scope>
    <source>
        <strain evidence="8">T05b</strain>
    </source>
</reference>
<dbReference type="InterPro" id="IPR043141">
    <property type="entry name" value="Ribosomal_uL10-like_sf"/>
</dbReference>
<accession>A0ABS2WPD8</accession>
<dbReference type="NCBIfam" id="NF000955">
    <property type="entry name" value="PRK00099.1-1"/>
    <property type="match status" value="1"/>
</dbReference>
<dbReference type="InterPro" id="IPR022973">
    <property type="entry name" value="Ribosomal_uL10_bac"/>
</dbReference>
<evidence type="ECO:0000313" key="8">
    <source>
        <dbReference type="Proteomes" id="UP000703590"/>
    </source>
</evidence>
<keyword evidence="6" id="KW-0694">RNA-binding</keyword>
<evidence type="ECO:0000256" key="6">
    <source>
        <dbReference type="HAMAP-Rule" id="MF_00362"/>
    </source>
</evidence>
<gene>
    <name evidence="6" type="primary">rplJ</name>
    <name evidence="7" type="ORF">JWV37_01830</name>
</gene>
<evidence type="ECO:0000256" key="3">
    <source>
        <dbReference type="ARBA" id="ARBA00022980"/>
    </source>
</evidence>
<dbReference type="RefSeq" id="WP_205457943.1">
    <property type="nucleotide sequence ID" value="NZ_JAFHKK010000002.1"/>
</dbReference>
<dbReference type="HAMAP" id="MF_00362">
    <property type="entry name" value="Ribosomal_uL10"/>
    <property type="match status" value="1"/>
</dbReference>
<dbReference type="EMBL" id="JAFHKK010000002">
    <property type="protein sequence ID" value="MBN2963505.1"/>
    <property type="molecule type" value="Genomic_DNA"/>
</dbReference>
<organism evidence="7 8">
    <name type="scientific">Sulfurospirillum tamanense</name>
    <dbReference type="NCBI Taxonomy" id="2813362"/>
    <lineage>
        <taxon>Bacteria</taxon>
        <taxon>Pseudomonadati</taxon>
        <taxon>Campylobacterota</taxon>
        <taxon>Epsilonproteobacteria</taxon>
        <taxon>Campylobacterales</taxon>
        <taxon>Sulfurospirillaceae</taxon>
        <taxon>Sulfurospirillum</taxon>
    </lineage>
</organism>
<evidence type="ECO:0000313" key="7">
    <source>
        <dbReference type="EMBL" id="MBN2963505.1"/>
    </source>
</evidence>
<dbReference type="GO" id="GO:0005840">
    <property type="term" value="C:ribosome"/>
    <property type="evidence" value="ECO:0007669"/>
    <property type="project" value="UniProtKB-KW"/>
</dbReference>
<keyword evidence="6" id="KW-0699">rRNA-binding</keyword>
<dbReference type="InterPro" id="IPR001790">
    <property type="entry name" value="Ribosomal_uL10"/>
</dbReference>
<evidence type="ECO:0000256" key="1">
    <source>
        <dbReference type="ARBA" id="ARBA00002633"/>
    </source>
</evidence>
<comment type="subunit">
    <text evidence="6">Part of the ribosomal stalk of the 50S ribosomal subunit. The N-terminus interacts with L11 and the large rRNA to form the base of the stalk. The C-terminus forms an elongated spine to which L12 dimers bind in a sequential fashion forming a multimeric L10(L12)X complex.</text>
</comment>
<dbReference type="Pfam" id="PF00466">
    <property type="entry name" value="Ribosomal_L10"/>
    <property type="match status" value="1"/>
</dbReference>
<proteinExistence type="inferred from homology"/>
<keyword evidence="8" id="KW-1185">Reference proteome</keyword>
<comment type="caution">
    <text evidence="7">The sequence shown here is derived from an EMBL/GenBank/DDBJ whole genome shotgun (WGS) entry which is preliminary data.</text>
</comment>
<dbReference type="SUPFAM" id="SSF160369">
    <property type="entry name" value="Ribosomal protein L10-like"/>
    <property type="match status" value="1"/>
</dbReference>
<sequence>MTRQEKKEVISALTEAFKSSDAVAVCEYKGLKVSELEVLRASAKEADVSVRVAKNTLASIAFKEAGIDGFELKDTNIFIWGKDQLAVAKVVAKFAEKRDLFVIKSAYIDGEVTDAGKVVALSKMPSRDELIAMLLQVWKAPIANFTIGLDALRAKKEESA</sequence>
<dbReference type="PANTHER" id="PTHR11560">
    <property type="entry name" value="39S RIBOSOMAL PROTEIN L10, MITOCHONDRIAL"/>
    <property type="match status" value="1"/>
</dbReference>
<evidence type="ECO:0000256" key="2">
    <source>
        <dbReference type="ARBA" id="ARBA00008889"/>
    </source>
</evidence>
<name>A0ABS2WPD8_9BACT</name>
<dbReference type="Gene3D" id="6.10.250.290">
    <property type="match status" value="1"/>
</dbReference>
<evidence type="ECO:0000256" key="4">
    <source>
        <dbReference type="ARBA" id="ARBA00023274"/>
    </source>
</evidence>
<keyword evidence="3 6" id="KW-0689">Ribosomal protein</keyword>
<keyword evidence="4 6" id="KW-0687">Ribonucleoprotein</keyword>
<protein>
    <recommendedName>
        <fullName evidence="5 6">Large ribosomal subunit protein uL10</fullName>
    </recommendedName>
</protein>
<reference evidence="7 8" key="3">
    <citation type="submission" date="2021-02" db="EMBL/GenBank/DDBJ databases">
        <authorList>
            <person name="Merkel A.Y."/>
        </authorList>
    </citation>
    <scope>NUCLEOTIDE SEQUENCE [LARGE SCALE GENOMIC DNA]</scope>
    <source>
        <strain evidence="7 8">T05b</strain>
    </source>
</reference>
<reference evidence="7 8" key="2">
    <citation type="submission" date="2021-02" db="EMBL/GenBank/DDBJ databases">
        <title>Sulfurospirillum tamanensis sp. nov.</title>
        <authorList>
            <person name="Frolova A."/>
            <person name="Merkel A."/>
            <person name="Slobodkin A."/>
        </authorList>
    </citation>
    <scope>NUCLEOTIDE SEQUENCE [LARGE SCALE GENOMIC DNA]</scope>
    <source>
        <strain evidence="7 8">T05b</strain>
    </source>
</reference>
<dbReference type="InterPro" id="IPR047865">
    <property type="entry name" value="Ribosomal_uL10_bac_type"/>
</dbReference>
<dbReference type="CDD" id="cd05797">
    <property type="entry name" value="Ribosomal_L10"/>
    <property type="match status" value="1"/>
</dbReference>
<evidence type="ECO:0000256" key="5">
    <source>
        <dbReference type="ARBA" id="ARBA00035202"/>
    </source>
</evidence>
<dbReference type="Proteomes" id="UP000703590">
    <property type="component" value="Unassembled WGS sequence"/>
</dbReference>
<dbReference type="Gene3D" id="3.30.70.1730">
    <property type="match status" value="1"/>
</dbReference>
<comment type="similarity">
    <text evidence="2 6">Belongs to the universal ribosomal protein uL10 family.</text>
</comment>